<organism evidence="5 6">
    <name type="scientific">Cladobotryum mycophilum</name>
    <dbReference type="NCBI Taxonomy" id="491253"/>
    <lineage>
        <taxon>Eukaryota</taxon>
        <taxon>Fungi</taxon>
        <taxon>Dikarya</taxon>
        <taxon>Ascomycota</taxon>
        <taxon>Pezizomycotina</taxon>
        <taxon>Sordariomycetes</taxon>
        <taxon>Hypocreomycetidae</taxon>
        <taxon>Hypocreales</taxon>
        <taxon>Hypocreaceae</taxon>
        <taxon>Cladobotryum</taxon>
    </lineage>
</organism>
<feature type="compositionally biased region" description="Basic and acidic residues" evidence="1">
    <location>
        <begin position="641"/>
        <end position="676"/>
    </location>
</feature>
<dbReference type="InterPro" id="IPR022703">
    <property type="entry name" value="DUF3533"/>
</dbReference>
<feature type="transmembrane region" description="Helical" evidence="2">
    <location>
        <begin position="400"/>
        <end position="424"/>
    </location>
</feature>
<protein>
    <recommendedName>
        <fullName evidence="7">DUF3533 domain-containing protein</fullName>
    </recommendedName>
</protein>
<dbReference type="Proteomes" id="UP001338125">
    <property type="component" value="Unassembled WGS sequence"/>
</dbReference>
<evidence type="ECO:0000259" key="3">
    <source>
        <dbReference type="Pfam" id="PF09995"/>
    </source>
</evidence>
<dbReference type="InterPro" id="IPR018713">
    <property type="entry name" value="MPAB/Lcp_cat_dom"/>
</dbReference>
<evidence type="ECO:0000313" key="6">
    <source>
        <dbReference type="Proteomes" id="UP001338125"/>
    </source>
</evidence>
<dbReference type="InterPro" id="IPR053001">
    <property type="entry name" value="MNNG_permease-like"/>
</dbReference>
<sequence>MEHSMREALCLESAVFGVSLNMPKEIWFKSIDEYDEYFEHHIATVQVTKESRELASMVLYGYGLPWYWSLILWWFFLATRALIVTWLPPRLRKDLGLPDPNTGLRTKWETRHSPLTLVDIGQRGATDSFSRASTACGSFGTVDHMQGWPCKDTAETERINLPSPSVHASTMPPSIVRRLYPRACENRLPLSHPEVKVNRFKFFKAASLNFVLLVLLFFSLFCYLFGSLFQQESRVHSLHILWVDYDGGIIGDTVRDAYKSLQSDGFPTLIERPTSEFPSQSDLREAVCRTNYWAALYTSPGSSASLGLAISGSGASQYNPSNILSYIWNEARYPTTMDSLISSNLHTLSDRARVVYTARNGTWAISAIPPNSSGAISAFTNPWTLSSINIQPTTQGTRTVYNTIVIVLVLIQDFFYLGAINGLYVQFKIYSRVPPTIIIVVRDLISGTFTMVGSLLISAAIWAFKAHWHVSGTQFALNWLILWLFAHVNFLTFDVFTIWLPPQYISMALVAWIVMNVTSIITPFELSSPFYRWAYALPAHAAYEALTDNWSSGCSPHLSYALPVLFAYELSGLFWTALGVYKRCHYAVITEETAQEAMRMRVEAALKLEREHDRRFEQGHGEKSGRRDENGESSGTGKDAGGLDKETPTKKEEEEDRREAERDFEELGREIERMETRATQMANFGPSFHLVGTEG</sequence>
<evidence type="ECO:0000256" key="2">
    <source>
        <dbReference type="SAM" id="Phobius"/>
    </source>
</evidence>
<dbReference type="EMBL" id="JAVFKD010000004">
    <property type="protein sequence ID" value="KAK5995101.1"/>
    <property type="molecule type" value="Genomic_DNA"/>
</dbReference>
<dbReference type="PANTHER" id="PTHR34814">
    <property type="entry name" value="NITROSOGUANIDINE RESISTANCE PROTEIN SNG1"/>
    <property type="match status" value="1"/>
</dbReference>
<feature type="domain" description="DUF3533" evidence="4">
    <location>
        <begin position="209"/>
        <end position="570"/>
    </location>
</feature>
<comment type="caution">
    <text evidence="5">The sequence shown here is derived from an EMBL/GenBank/DDBJ whole genome shotgun (WGS) entry which is preliminary data.</text>
</comment>
<accession>A0ABR0STJ5</accession>
<dbReference type="Pfam" id="PF12051">
    <property type="entry name" value="DUF3533"/>
    <property type="match status" value="1"/>
</dbReference>
<feature type="transmembrane region" description="Helical" evidence="2">
    <location>
        <begin position="560"/>
        <end position="581"/>
    </location>
</feature>
<evidence type="ECO:0008006" key="7">
    <source>
        <dbReference type="Google" id="ProtNLM"/>
    </source>
</evidence>
<gene>
    <name evidence="5" type="ORF">PT974_03495</name>
</gene>
<evidence type="ECO:0000313" key="5">
    <source>
        <dbReference type="EMBL" id="KAK5995101.1"/>
    </source>
</evidence>
<feature type="compositionally biased region" description="Basic and acidic residues" evidence="1">
    <location>
        <begin position="611"/>
        <end position="630"/>
    </location>
</feature>
<keyword evidence="6" id="KW-1185">Reference proteome</keyword>
<feature type="transmembrane region" description="Helical" evidence="2">
    <location>
        <begin position="504"/>
        <end position="524"/>
    </location>
</feature>
<keyword evidence="2" id="KW-0812">Transmembrane</keyword>
<feature type="transmembrane region" description="Helical" evidence="2">
    <location>
        <begin position="66"/>
        <end position="87"/>
    </location>
</feature>
<feature type="domain" description="ER-bound oxygenase mpaB/mpaB'/Rubber oxygenase catalytic" evidence="3">
    <location>
        <begin position="4"/>
        <end position="102"/>
    </location>
</feature>
<feature type="transmembrane region" description="Helical" evidence="2">
    <location>
        <begin position="206"/>
        <end position="226"/>
    </location>
</feature>
<evidence type="ECO:0000256" key="1">
    <source>
        <dbReference type="SAM" id="MobiDB-lite"/>
    </source>
</evidence>
<dbReference type="PANTHER" id="PTHR34814:SF2">
    <property type="entry name" value="DUF3533 DOMAIN-CONTAINING PROTEIN"/>
    <property type="match status" value="1"/>
</dbReference>
<feature type="transmembrane region" description="Helical" evidence="2">
    <location>
        <begin position="444"/>
        <end position="464"/>
    </location>
</feature>
<feature type="region of interest" description="Disordered" evidence="1">
    <location>
        <begin position="611"/>
        <end position="695"/>
    </location>
</feature>
<evidence type="ECO:0000259" key="4">
    <source>
        <dbReference type="Pfam" id="PF12051"/>
    </source>
</evidence>
<keyword evidence="2" id="KW-0472">Membrane</keyword>
<dbReference type="Pfam" id="PF09995">
    <property type="entry name" value="MPAB_Lcp_cat"/>
    <property type="match status" value="1"/>
</dbReference>
<reference evidence="5 6" key="1">
    <citation type="submission" date="2024-01" db="EMBL/GenBank/DDBJ databases">
        <title>Complete genome of Cladobotryum mycophilum ATHUM6906.</title>
        <authorList>
            <person name="Christinaki A.C."/>
            <person name="Myridakis A.I."/>
            <person name="Kouvelis V.N."/>
        </authorList>
    </citation>
    <scope>NUCLEOTIDE SEQUENCE [LARGE SCALE GENOMIC DNA]</scope>
    <source>
        <strain evidence="5 6">ATHUM6906</strain>
    </source>
</reference>
<keyword evidence="2" id="KW-1133">Transmembrane helix</keyword>
<proteinExistence type="predicted"/>
<name>A0ABR0STJ5_9HYPO</name>
<feature type="transmembrane region" description="Helical" evidence="2">
    <location>
        <begin position="476"/>
        <end position="497"/>
    </location>
</feature>